<evidence type="ECO:0000313" key="2">
    <source>
        <dbReference type="EMBL" id="KLT44918.1"/>
    </source>
</evidence>
<dbReference type="EMBL" id="KQ087184">
    <property type="protein sequence ID" value="KLT44918.1"/>
    <property type="molecule type" value="Genomic_DNA"/>
</dbReference>
<dbReference type="Proteomes" id="UP000053611">
    <property type="component" value="Unassembled WGS sequence"/>
</dbReference>
<dbReference type="GeneID" id="28980418"/>
<organism evidence="2 3">
    <name type="scientific">Cutaneotrichosporon oleaginosum</name>
    <dbReference type="NCBI Taxonomy" id="879819"/>
    <lineage>
        <taxon>Eukaryota</taxon>
        <taxon>Fungi</taxon>
        <taxon>Dikarya</taxon>
        <taxon>Basidiomycota</taxon>
        <taxon>Agaricomycotina</taxon>
        <taxon>Tremellomycetes</taxon>
        <taxon>Trichosporonales</taxon>
        <taxon>Trichosporonaceae</taxon>
        <taxon>Cutaneotrichosporon</taxon>
    </lineage>
</organism>
<proteinExistence type="predicted"/>
<feature type="region of interest" description="Disordered" evidence="1">
    <location>
        <begin position="1"/>
        <end position="35"/>
    </location>
</feature>
<dbReference type="RefSeq" id="XP_018281409.1">
    <property type="nucleotide sequence ID" value="XM_018419815.1"/>
</dbReference>
<sequence length="95" mass="10427">MEVRGRGERLGRKASWAHGLRSEQQRGNTGGTGAKAPATCCDDHSRFCRHTAWQPDGLAAWCATLTCAFTPGAGQGKHRLVRLVSHPCLRLFQLR</sequence>
<protein>
    <submittedName>
        <fullName evidence="2">Uncharacterized protein</fullName>
    </submittedName>
</protein>
<dbReference type="AlphaFoldDB" id="A0A0J0XV25"/>
<evidence type="ECO:0000313" key="3">
    <source>
        <dbReference type="Proteomes" id="UP000053611"/>
    </source>
</evidence>
<accession>A0A0J0XV25</accession>
<gene>
    <name evidence="2" type="ORF">CC85DRAFT_191071</name>
</gene>
<name>A0A0J0XV25_9TREE</name>
<keyword evidence="3" id="KW-1185">Reference proteome</keyword>
<feature type="compositionally biased region" description="Basic and acidic residues" evidence="1">
    <location>
        <begin position="1"/>
        <end position="11"/>
    </location>
</feature>
<reference evidence="2 3" key="1">
    <citation type="submission" date="2015-03" db="EMBL/GenBank/DDBJ databases">
        <title>Genomics and transcriptomics of the oil-accumulating basidiomycete yeast T. oleaginosus allow insights into substrate utilization and the diverse evolutionary trajectories of mating systems in fungi.</title>
        <authorList>
            <consortium name="DOE Joint Genome Institute"/>
            <person name="Kourist R."/>
            <person name="Kracht O."/>
            <person name="Bracharz F."/>
            <person name="Lipzen A."/>
            <person name="Nolan M."/>
            <person name="Ohm R."/>
            <person name="Grigoriev I."/>
            <person name="Sun S."/>
            <person name="Heitman J."/>
            <person name="Bruck T."/>
            <person name="Nowrousian M."/>
        </authorList>
    </citation>
    <scope>NUCLEOTIDE SEQUENCE [LARGE SCALE GENOMIC DNA]</scope>
    <source>
        <strain evidence="2 3">IBC0246</strain>
    </source>
</reference>
<evidence type="ECO:0000256" key="1">
    <source>
        <dbReference type="SAM" id="MobiDB-lite"/>
    </source>
</evidence>